<evidence type="ECO:0000313" key="2">
    <source>
        <dbReference type="Proteomes" id="UP000198755"/>
    </source>
</evidence>
<keyword evidence="1" id="KW-0560">Oxidoreductase</keyword>
<dbReference type="EMBL" id="FOSN01000007">
    <property type="protein sequence ID" value="SFK38888.1"/>
    <property type="molecule type" value="Genomic_DNA"/>
</dbReference>
<dbReference type="InterPro" id="IPR006311">
    <property type="entry name" value="TAT_signal"/>
</dbReference>
<protein>
    <submittedName>
        <fullName evidence="1">Quinol monooxygenase YgiN</fullName>
    </submittedName>
</protein>
<name>A0A1I3Z487_9HYPH</name>
<dbReference type="InterPro" id="IPR011008">
    <property type="entry name" value="Dimeric_a/b-barrel"/>
</dbReference>
<reference evidence="1 2" key="1">
    <citation type="submission" date="2016-10" db="EMBL/GenBank/DDBJ databases">
        <authorList>
            <person name="de Groot N.N."/>
        </authorList>
    </citation>
    <scope>NUCLEOTIDE SEQUENCE [LARGE SCALE GENOMIC DNA]</scope>
    <source>
        <strain evidence="1 2">NE2</strain>
    </source>
</reference>
<dbReference type="PROSITE" id="PS51318">
    <property type="entry name" value="TAT"/>
    <property type="match status" value="1"/>
</dbReference>
<dbReference type="RefSeq" id="WP_425284385.1">
    <property type="nucleotide sequence ID" value="NZ_FOSN01000007.1"/>
</dbReference>
<organism evidence="1 2">
    <name type="scientific">Methylocapsa palsarum</name>
    <dbReference type="NCBI Taxonomy" id="1612308"/>
    <lineage>
        <taxon>Bacteria</taxon>
        <taxon>Pseudomonadati</taxon>
        <taxon>Pseudomonadota</taxon>
        <taxon>Alphaproteobacteria</taxon>
        <taxon>Hyphomicrobiales</taxon>
        <taxon>Beijerinckiaceae</taxon>
        <taxon>Methylocapsa</taxon>
    </lineage>
</organism>
<dbReference type="Gene3D" id="3.30.70.100">
    <property type="match status" value="1"/>
</dbReference>
<evidence type="ECO:0000313" key="1">
    <source>
        <dbReference type="EMBL" id="SFK38888.1"/>
    </source>
</evidence>
<dbReference type="Proteomes" id="UP000198755">
    <property type="component" value="Unassembled WGS sequence"/>
</dbReference>
<keyword evidence="1" id="KW-0503">Monooxygenase</keyword>
<proteinExistence type="predicted"/>
<dbReference type="STRING" id="1612308.SAMN05444581_10766"/>
<gene>
    <name evidence="1" type="ORF">SAMN05444581_10766</name>
</gene>
<keyword evidence="2" id="KW-1185">Reference proteome</keyword>
<dbReference type="GO" id="GO:0004497">
    <property type="term" value="F:monooxygenase activity"/>
    <property type="evidence" value="ECO:0007669"/>
    <property type="project" value="UniProtKB-KW"/>
</dbReference>
<dbReference type="AlphaFoldDB" id="A0A1I3Z487"/>
<sequence length="129" mass="13489">MERRQFLAAIGVAAAASAATDVFAESAEAKVANGLYVLLEAKPGKEEEVAEFLRQGKELVEAEPGTIAWFGIRLGPTTFAIFDAFPDEAGRQAHLTGKVAAALMAKAPDLLAAPPKIQKADVLASKLPG</sequence>
<accession>A0A1I3Z487</accession>
<dbReference type="SUPFAM" id="SSF54909">
    <property type="entry name" value="Dimeric alpha+beta barrel"/>
    <property type="match status" value="1"/>
</dbReference>